<evidence type="ECO:0000313" key="4">
    <source>
        <dbReference type="Proteomes" id="UP000019376"/>
    </source>
</evidence>
<organism evidence="3 4">
    <name type="scientific">Penicillium oxalicum (strain 114-2 / CGMCC 5302)</name>
    <name type="common">Penicillium decumbens</name>
    <dbReference type="NCBI Taxonomy" id="933388"/>
    <lineage>
        <taxon>Eukaryota</taxon>
        <taxon>Fungi</taxon>
        <taxon>Dikarya</taxon>
        <taxon>Ascomycota</taxon>
        <taxon>Pezizomycotina</taxon>
        <taxon>Eurotiomycetes</taxon>
        <taxon>Eurotiomycetidae</taxon>
        <taxon>Eurotiales</taxon>
        <taxon>Aspergillaceae</taxon>
        <taxon>Penicillium</taxon>
    </lineage>
</organism>
<feature type="transmembrane region" description="Helical" evidence="2">
    <location>
        <begin position="7"/>
        <end position="26"/>
    </location>
</feature>
<keyword evidence="2" id="KW-0812">Transmembrane</keyword>
<evidence type="ECO:0000256" key="2">
    <source>
        <dbReference type="SAM" id="Phobius"/>
    </source>
</evidence>
<sequence>MTELSRYKGIVLTICILLIIITLATWQPSSSSVADPHDLTLKQLWNQLQVFRSQLQDLQSQLQELRSRHQELLAGVFLE</sequence>
<protein>
    <submittedName>
        <fullName evidence="3">Uncharacterized protein</fullName>
    </submittedName>
</protein>
<dbReference type="SUPFAM" id="SSF46966">
    <property type="entry name" value="Spectrin repeat"/>
    <property type="match status" value="1"/>
</dbReference>
<reference evidence="3 4" key="1">
    <citation type="journal article" date="2013" name="PLoS ONE">
        <title>Genomic and secretomic analyses reveal unique features of the lignocellulolytic enzyme system of Penicillium decumbens.</title>
        <authorList>
            <person name="Liu G."/>
            <person name="Zhang L."/>
            <person name="Wei X."/>
            <person name="Zou G."/>
            <person name="Qin Y."/>
            <person name="Ma L."/>
            <person name="Li J."/>
            <person name="Zheng H."/>
            <person name="Wang S."/>
            <person name="Wang C."/>
            <person name="Xun L."/>
            <person name="Zhao G.-P."/>
            <person name="Zhou Z."/>
            <person name="Qu Y."/>
        </authorList>
    </citation>
    <scope>NUCLEOTIDE SEQUENCE [LARGE SCALE GENOMIC DNA]</scope>
    <source>
        <strain evidence="4">114-2 / CGMCC 5302</strain>
    </source>
</reference>
<dbReference type="AlphaFoldDB" id="S8B067"/>
<accession>S8B067</accession>
<keyword evidence="1" id="KW-0175">Coiled coil</keyword>
<dbReference type="Proteomes" id="UP000019376">
    <property type="component" value="Unassembled WGS sequence"/>
</dbReference>
<name>S8B067_PENO1</name>
<dbReference type="HOGENOM" id="CLU_2606773_0_0_1"/>
<keyword evidence="4" id="KW-1185">Reference proteome</keyword>
<feature type="coiled-coil region" evidence="1">
    <location>
        <begin position="48"/>
        <end position="75"/>
    </location>
</feature>
<keyword evidence="2" id="KW-1133">Transmembrane helix</keyword>
<evidence type="ECO:0000313" key="3">
    <source>
        <dbReference type="EMBL" id="EPS32133.1"/>
    </source>
</evidence>
<gene>
    <name evidence="3" type="ORF">PDE_07092</name>
</gene>
<dbReference type="EMBL" id="KB644414">
    <property type="protein sequence ID" value="EPS32133.1"/>
    <property type="molecule type" value="Genomic_DNA"/>
</dbReference>
<keyword evidence="2" id="KW-0472">Membrane</keyword>
<proteinExistence type="predicted"/>
<evidence type="ECO:0000256" key="1">
    <source>
        <dbReference type="SAM" id="Coils"/>
    </source>
</evidence>